<accession>A0A0N4ZEB5</accession>
<dbReference type="WBParaSite" id="PTRK_0000598500.1">
    <property type="protein sequence ID" value="PTRK_0000598500.1"/>
    <property type="gene ID" value="PTRK_0000598500"/>
</dbReference>
<keyword evidence="1" id="KW-1185">Reference proteome</keyword>
<proteinExistence type="predicted"/>
<sequence length="166" mass="18249">MFFDKRFFEVTDTQKLNEIYDISFEKLGDVESYDIEKWETQAIVGTDPKTNYVFILNVKRSNYASKETVMLLKEKDEVKIRACLSLFPDEYTMRRQLKANAERDAFLYGTPLPRVVGEVHNPFSNIYSLYGGGNPFASSIGGAGGGSSGGAGGGGTSNVGSVLSMN</sequence>
<evidence type="ECO:0000313" key="1">
    <source>
        <dbReference type="Proteomes" id="UP000038045"/>
    </source>
</evidence>
<reference evidence="2" key="1">
    <citation type="submission" date="2017-02" db="UniProtKB">
        <authorList>
            <consortium name="WormBaseParasite"/>
        </authorList>
    </citation>
    <scope>IDENTIFICATION</scope>
</reference>
<organism evidence="1 2">
    <name type="scientific">Parastrongyloides trichosuri</name>
    <name type="common">Possum-specific nematode worm</name>
    <dbReference type="NCBI Taxonomy" id="131310"/>
    <lineage>
        <taxon>Eukaryota</taxon>
        <taxon>Metazoa</taxon>
        <taxon>Ecdysozoa</taxon>
        <taxon>Nematoda</taxon>
        <taxon>Chromadorea</taxon>
        <taxon>Rhabditida</taxon>
        <taxon>Tylenchina</taxon>
        <taxon>Panagrolaimomorpha</taxon>
        <taxon>Strongyloidoidea</taxon>
        <taxon>Strongyloididae</taxon>
        <taxon>Parastrongyloides</taxon>
    </lineage>
</organism>
<dbReference type="Proteomes" id="UP000038045">
    <property type="component" value="Unplaced"/>
</dbReference>
<evidence type="ECO:0000313" key="2">
    <source>
        <dbReference type="WBParaSite" id="PTRK_0000598500.1"/>
    </source>
</evidence>
<protein>
    <submittedName>
        <fullName evidence="2">DM10 domain-containing protein</fullName>
    </submittedName>
</protein>
<dbReference type="AlphaFoldDB" id="A0A0N4ZEB5"/>
<name>A0A0N4ZEB5_PARTI</name>